<evidence type="ECO:0000313" key="2">
    <source>
        <dbReference type="Proteomes" id="UP000006882"/>
    </source>
</evidence>
<dbReference type="Proteomes" id="UP000006882">
    <property type="component" value="Chromosome G1"/>
</dbReference>
<reference evidence="1 2" key="1">
    <citation type="journal article" date="2013" name="Nat. Genet.">
        <title>The high-quality draft genome of peach (Prunus persica) identifies unique patterns of genetic diversity, domestication and genome evolution.</title>
        <authorList>
            <consortium name="International Peach Genome Initiative"/>
            <person name="Verde I."/>
            <person name="Abbott A.G."/>
            <person name="Scalabrin S."/>
            <person name="Jung S."/>
            <person name="Shu S."/>
            <person name="Marroni F."/>
            <person name="Zhebentyayeva T."/>
            <person name="Dettori M.T."/>
            <person name="Grimwood J."/>
            <person name="Cattonaro F."/>
            <person name="Zuccolo A."/>
            <person name="Rossini L."/>
            <person name="Jenkins J."/>
            <person name="Vendramin E."/>
            <person name="Meisel L.A."/>
            <person name="Decroocq V."/>
            <person name="Sosinski B."/>
            <person name="Prochnik S."/>
            <person name="Mitros T."/>
            <person name="Policriti A."/>
            <person name="Cipriani G."/>
            <person name="Dondini L."/>
            <person name="Ficklin S."/>
            <person name="Goodstein D.M."/>
            <person name="Xuan P."/>
            <person name="Del Fabbro C."/>
            <person name="Aramini V."/>
            <person name="Copetti D."/>
            <person name="Gonzalez S."/>
            <person name="Horner D.S."/>
            <person name="Falchi R."/>
            <person name="Lucas S."/>
            <person name="Mica E."/>
            <person name="Maldonado J."/>
            <person name="Lazzari B."/>
            <person name="Bielenberg D."/>
            <person name="Pirona R."/>
            <person name="Miculan M."/>
            <person name="Barakat A."/>
            <person name="Testolin R."/>
            <person name="Stella A."/>
            <person name="Tartarini S."/>
            <person name="Tonutti P."/>
            <person name="Arus P."/>
            <person name="Orellana A."/>
            <person name="Wells C."/>
            <person name="Main D."/>
            <person name="Vizzotto G."/>
            <person name="Silva H."/>
            <person name="Salamini F."/>
            <person name="Schmutz J."/>
            <person name="Morgante M."/>
            <person name="Rokhsar D.S."/>
        </authorList>
    </citation>
    <scope>NUCLEOTIDE SEQUENCE [LARGE SCALE GENOMIC DNA]</scope>
    <source>
        <strain evidence="2">cv. Nemared</strain>
    </source>
</reference>
<gene>
    <name evidence="1" type="ORF">PRUPE_1G066600</name>
</gene>
<sequence length="66" mass="7337">METRLGAGSYGRVKVSKSLPRSFEKTSSRMTLRCGMMVGVATRLPSFLIRAPSARKSGRQGYWLVK</sequence>
<protein>
    <submittedName>
        <fullName evidence="1">Uncharacterized protein</fullName>
    </submittedName>
</protein>
<keyword evidence="2" id="KW-1185">Reference proteome</keyword>
<name>A0A251QTI6_PRUPE</name>
<accession>A0A251QTI6</accession>
<organism evidence="1 2">
    <name type="scientific">Prunus persica</name>
    <name type="common">Peach</name>
    <name type="synonym">Amygdalus persica</name>
    <dbReference type="NCBI Taxonomy" id="3760"/>
    <lineage>
        <taxon>Eukaryota</taxon>
        <taxon>Viridiplantae</taxon>
        <taxon>Streptophyta</taxon>
        <taxon>Embryophyta</taxon>
        <taxon>Tracheophyta</taxon>
        <taxon>Spermatophyta</taxon>
        <taxon>Magnoliopsida</taxon>
        <taxon>eudicotyledons</taxon>
        <taxon>Gunneridae</taxon>
        <taxon>Pentapetalae</taxon>
        <taxon>rosids</taxon>
        <taxon>fabids</taxon>
        <taxon>Rosales</taxon>
        <taxon>Rosaceae</taxon>
        <taxon>Amygdaloideae</taxon>
        <taxon>Amygdaleae</taxon>
        <taxon>Prunus</taxon>
    </lineage>
</organism>
<evidence type="ECO:0000313" key="1">
    <source>
        <dbReference type="EMBL" id="ONI27077.1"/>
    </source>
</evidence>
<proteinExistence type="predicted"/>
<dbReference type="AlphaFoldDB" id="A0A251QTI6"/>
<dbReference type="Gramene" id="ONI27077">
    <property type="protein sequence ID" value="ONI27077"/>
    <property type="gene ID" value="PRUPE_1G066600"/>
</dbReference>
<dbReference type="EMBL" id="CM007651">
    <property type="protein sequence ID" value="ONI27077.1"/>
    <property type="molecule type" value="Genomic_DNA"/>
</dbReference>